<name>A0A1G8ZVG9_9EURY</name>
<gene>
    <name evidence="1" type="ORF">SAMN04488571_10535</name>
</gene>
<dbReference type="STRING" id="2200.GCA_001571405_01605"/>
<dbReference type="AlphaFoldDB" id="A0A1G8ZVG9"/>
<keyword evidence="2" id="KW-1185">Reference proteome</keyword>
<proteinExistence type="predicted"/>
<dbReference type="Proteomes" id="UP000326500">
    <property type="component" value="Unassembled WGS sequence"/>
</dbReference>
<reference evidence="1 2" key="1">
    <citation type="submission" date="2016-10" db="EMBL/GenBank/DDBJ databases">
        <authorList>
            <person name="Varghese N."/>
            <person name="Submissions S."/>
        </authorList>
    </citation>
    <scope>NUCLEOTIDE SEQUENCE [LARGE SCALE GENOMIC DNA]</scope>
    <source>
        <strain evidence="1 2">DSM 2373</strain>
    </source>
</reference>
<sequence>MTEGSSVVPALLLTAAVTALAAGFAVFWPGTKVVVIQQEQIARRIKHWSISISRSPT</sequence>
<dbReference type="EMBL" id="FNFT01000005">
    <property type="protein sequence ID" value="SDK19043.1"/>
    <property type="molecule type" value="Genomic_DNA"/>
</dbReference>
<evidence type="ECO:0000313" key="2">
    <source>
        <dbReference type="Proteomes" id="UP000326500"/>
    </source>
</evidence>
<organism evidence="1 2">
    <name type="scientific">Methanoculleus thermophilus</name>
    <dbReference type="NCBI Taxonomy" id="2200"/>
    <lineage>
        <taxon>Archaea</taxon>
        <taxon>Methanobacteriati</taxon>
        <taxon>Methanobacteriota</taxon>
        <taxon>Stenosarchaea group</taxon>
        <taxon>Methanomicrobia</taxon>
        <taxon>Methanomicrobiales</taxon>
        <taxon>Methanomicrobiaceae</taxon>
        <taxon>Methanoculleus</taxon>
    </lineage>
</organism>
<dbReference type="RefSeq" id="WP_161937583.1">
    <property type="nucleotide sequence ID" value="NZ_BCNX01000008.1"/>
</dbReference>
<protein>
    <submittedName>
        <fullName evidence="1">Uncharacterized protein</fullName>
    </submittedName>
</protein>
<accession>A0A1G8ZVG9</accession>
<evidence type="ECO:0000313" key="1">
    <source>
        <dbReference type="EMBL" id="SDK19043.1"/>
    </source>
</evidence>